<dbReference type="STRING" id="1121451.DESAM_21306"/>
<dbReference type="EMBL" id="FO203522">
    <property type="protein sequence ID" value="CCO23583.1"/>
    <property type="molecule type" value="Genomic_DNA"/>
</dbReference>
<name>L0R9X5_9BACT</name>
<evidence type="ECO:0000313" key="2">
    <source>
        <dbReference type="Proteomes" id="UP000010808"/>
    </source>
</evidence>
<dbReference type="AlphaFoldDB" id="L0R9X5"/>
<evidence type="ECO:0000313" key="1">
    <source>
        <dbReference type="EMBL" id="CCO23583.1"/>
    </source>
</evidence>
<keyword evidence="2" id="KW-1185">Reference proteome</keyword>
<dbReference type="KEGG" id="dhy:DESAM_21306"/>
<sequence>MASKLNIFATGVRKYTLFPILSKPNIRIAESYGTKRIAKITRIFSFNS</sequence>
<reference evidence="1 2" key="1">
    <citation type="submission" date="2012-10" db="EMBL/GenBank/DDBJ databases">
        <authorList>
            <person name="Genoscope - CEA"/>
        </authorList>
    </citation>
    <scope>NUCLEOTIDE SEQUENCE [LARGE SCALE GENOMIC DNA]</scope>
    <source>
        <strain evidence="2">AM13 / DSM 14728</strain>
    </source>
</reference>
<dbReference type="Proteomes" id="UP000010808">
    <property type="component" value="Chromosome"/>
</dbReference>
<protein>
    <submittedName>
        <fullName evidence="1">Uncharacterized protein</fullName>
    </submittedName>
</protein>
<gene>
    <name evidence="1" type="ORF">DESAM_21306</name>
</gene>
<dbReference type="HOGENOM" id="CLU_3152032_0_0_7"/>
<organism evidence="1 2">
    <name type="scientific">Maridesulfovibrio hydrothermalis AM13 = DSM 14728</name>
    <dbReference type="NCBI Taxonomy" id="1121451"/>
    <lineage>
        <taxon>Bacteria</taxon>
        <taxon>Pseudomonadati</taxon>
        <taxon>Thermodesulfobacteriota</taxon>
        <taxon>Desulfovibrionia</taxon>
        <taxon>Desulfovibrionales</taxon>
        <taxon>Desulfovibrionaceae</taxon>
        <taxon>Maridesulfovibrio</taxon>
    </lineage>
</organism>
<proteinExistence type="predicted"/>
<accession>L0R9X5</accession>